<gene>
    <name evidence="2" type="ORF">ThidrDRAFT_1516</name>
</gene>
<proteinExistence type="predicted"/>
<evidence type="ECO:0000313" key="2">
    <source>
        <dbReference type="EMBL" id="EGV32280.1"/>
    </source>
</evidence>
<feature type="region of interest" description="Disordered" evidence="1">
    <location>
        <begin position="64"/>
        <end position="102"/>
    </location>
</feature>
<dbReference type="Proteomes" id="UP000004200">
    <property type="component" value="Unassembled WGS sequence"/>
</dbReference>
<dbReference type="Pfam" id="PF13531">
    <property type="entry name" value="SBP_bac_11"/>
    <property type="match status" value="1"/>
</dbReference>
<evidence type="ECO:0000313" key="3">
    <source>
        <dbReference type="Proteomes" id="UP000004200"/>
    </source>
</evidence>
<dbReference type="EMBL" id="AFWT01000008">
    <property type="protein sequence ID" value="EGV32280.1"/>
    <property type="molecule type" value="Genomic_DNA"/>
</dbReference>
<dbReference type="eggNOG" id="COG1840">
    <property type="taxonomic scope" value="Bacteria"/>
</dbReference>
<sequence>MRRAAGVDIMRAFECEPVFRSGLRHLLLCGFLILAGVGAMDSAMAAEKLFNFGDLNVDLSKVQAKPGGQSAEAPVKESPKQQLPSTPESPAPAVLPRDGQESIDSTVRTQAVRVEPVEIGASKTGLQRILYPVPEDRAVIEVKIAAGSEKKDWLEEAARRFMADPAQSSLDGKPIRLVIDKIGSTESATLLAEGRTMQGGRNEYQVWAPASSIFRSVVEDAFTGGKLFETDASIARSPMVFVTWAPVQEAIDRHIQKSMSFDTIAEIFSRELAGEAIDPNGRNFQFGFTRPQDSNSGAVALVAMAYEFFAKDRGRYRIRLEDLKNPDFQAYLAFIKYMSDQTKDSTGKLAEPLMQAGYGGQPLSSIYVYENLGVKLAFIRRVNDPNGAKPIIRYPKYNLVSDHPYYTLRHGNSREQVEAARRFEEYLLTRDIQLLALQKEGFRPVSTQISNQEMSEVLGEFVEENGLVPDLIKASQILIPAQSGEVIMALIRAYEQLGDPIGPNL</sequence>
<dbReference type="AlphaFoldDB" id="G2DZQ3"/>
<organism evidence="2 3">
    <name type="scientific">Thiorhodococcus drewsii AZ1</name>
    <dbReference type="NCBI Taxonomy" id="765913"/>
    <lineage>
        <taxon>Bacteria</taxon>
        <taxon>Pseudomonadati</taxon>
        <taxon>Pseudomonadota</taxon>
        <taxon>Gammaproteobacteria</taxon>
        <taxon>Chromatiales</taxon>
        <taxon>Chromatiaceae</taxon>
        <taxon>Thiorhodococcus</taxon>
    </lineage>
</organism>
<evidence type="ECO:0008006" key="4">
    <source>
        <dbReference type="Google" id="ProtNLM"/>
    </source>
</evidence>
<dbReference type="STRING" id="765913.ThidrDRAFT_1516"/>
<accession>G2DZQ3</accession>
<dbReference type="SUPFAM" id="SSF53850">
    <property type="entry name" value="Periplasmic binding protein-like II"/>
    <property type="match status" value="1"/>
</dbReference>
<evidence type="ECO:0000256" key="1">
    <source>
        <dbReference type="SAM" id="MobiDB-lite"/>
    </source>
</evidence>
<keyword evidence="3" id="KW-1185">Reference proteome</keyword>
<comment type="caution">
    <text evidence="2">The sequence shown here is derived from an EMBL/GenBank/DDBJ whole genome shotgun (WGS) entry which is preliminary data.</text>
</comment>
<reference evidence="2 3" key="1">
    <citation type="submission" date="2011-06" db="EMBL/GenBank/DDBJ databases">
        <title>The draft genome of Thiorhodococcus drewsii AZ1.</title>
        <authorList>
            <consortium name="US DOE Joint Genome Institute (JGI-PGF)"/>
            <person name="Lucas S."/>
            <person name="Han J."/>
            <person name="Lapidus A."/>
            <person name="Cheng J.-F."/>
            <person name="Goodwin L."/>
            <person name="Pitluck S."/>
            <person name="Peters L."/>
            <person name="Land M.L."/>
            <person name="Hauser L."/>
            <person name="Vogl K."/>
            <person name="Liu Z."/>
            <person name="Imhoff J."/>
            <person name="Thiel V."/>
            <person name="Frigaard N.-U."/>
            <person name="Bryant D.A."/>
            <person name="Woyke T.J."/>
        </authorList>
    </citation>
    <scope>NUCLEOTIDE SEQUENCE [LARGE SCALE GENOMIC DNA]</scope>
    <source>
        <strain evidence="2 3">AZ1</strain>
    </source>
</reference>
<protein>
    <recommendedName>
        <fullName evidence="4">Extracellular solute-binding protein</fullName>
    </recommendedName>
</protein>
<name>G2DZQ3_9GAMM</name>